<feature type="region of interest" description="Disordered" evidence="11">
    <location>
        <begin position="346"/>
        <end position="437"/>
    </location>
</feature>
<keyword evidence="3" id="KW-0813">Transport</keyword>
<evidence type="ECO:0000256" key="2">
    <source>
        <dbReference type="ARBA" id="ARBA00006831"/>
    </source>
</evidence>
<comment type="similarity">
    <text evidence="2">Belongs to the dynein light intermediate chain family.</text>
</comment>
<keyword evidence="10" id="KW-0206">Cytoskeleton</keyword>
<evidence type="ECO:0000256" key="4">
    <source>
        <dbReference type="ARBA" id="ARBA00022490"/>
    </source>
</evidence>
<dbReference type="GO" id="GO:0035974">
    <property type="term" value="C:meiotic spindle pole body"/>
    <property type="evidence" value="ECO:0007669"/>
    <property type="project" value="TreeGrafter"/>
</dbReference>
<evidence type="ECO:0000256" key="7">
    <source>
        <dbReference type="ARBA" id="ARBA00022840"/>
    </source>
</evidence>
<evidence type="ECO:0000256" key="11">
    <source>
        <dbReference type="SAM" id="MobiDB-lite"/>
    </source>
</evidence>
<proteinExistence type="inferred from homology"/>
<dbReference type="InterPro" id="IPR022780">
    <property type="entry name" value="Dynein_light_int_chain"/>
</dbReference>
<keyword evidence="8" id="KW-0243">Dynein</keyword>
<gene>
    <name evidence="12" type="primary">Dync1li2</name>
    <name evidence="12" type="ORF">DNF11_1555</name>
</gene>
<dbReference type="GO" id="GO:0005874">
    <property type="term" value="C:microtubule"/>
    <property type="evidence" value="ECO:0007669"/>
    <property type="project" value="UniProtKB-KW"/>
</dbReference>
<keyword evidence="4" id="KW-0963">Cytoplasm</keyword>
<keyword evidence="5" id="KW-0493">Microtubule</keyword>
<comment type="subcellular location">
    <subcellularLocation>
        <location evidence="1">Cytoplasm</location>
        <location evidence="1">Cytoskeleton</location>
    </subcellularLocation>
</comment>
<dbReference type="AlphaFoldDB" id="A0A3G2S3F4"/>
<dbReference type="Gene3D" id="3.40.50.300">
    <property type="entry name" value="P-loop containing nucleotide triphosphate hydrolases"/>
    <property type="match status" value="1"/>
</dbReference>
<evidence type="ECO:0000256" key="3">
    <source>
        <dbReference type="ARBA" id="ARBA00022448"/>
    </source>
</evidence>
<dbReference type="InterPro" id="IPR008467">
    <property type="entry name" value="Dynein1_light_intermed_chain"/>
</dbReference>
<dbReference type="SUPFAM" id="SSF52540">
    <property type="entry name" value="P-loop containing nucleoside triphosphate hydrolases"/>
    <property type="match status" value="1"/>
</dbReference>
<dbReference type="Pfam" id="PF05783">
    <property type="entry name" value="DLIC"/>
    <property type="match status" value="2"/>
</dbReference>
<protein>
    <submittedName>
        <fullName evidence="12">Cytoplasmic dynein 1 light intermediate chain 2</fullName>
    </submittedName>
</protein>
<dbReference type="GO" id="GO:0000226">
    <property type="term" value="P:microtubule cytoskeleton organization"/>
    <property type="evidence" value="ECO:0007669"/>
    <property type="project" value="TreeGrafter"/>
</dbReference>
<dbReference type="GO" id="GO:0007018">
    <property type="term" value="P:microtubule-based movement"/>
    <property type="evidence" value="ECO:0007669"/>
    <property type="project" value="InterPro"/>
</dbReference>
<dbReference type="EMBL" id="CP033150">
    <property type="protein sequence ID" value="AYO42505.1"/>
    <property type="molecule type" value="Genomic_DNA"/>
</dbReference>
<accession>A0A3G2S3F4</accession>
<dbReference type="OrthoDB" id="27603at2759"/>
<evidence type="ECO:0000256" key="10">
    <source>
        <dbReference type="ARBA" id="ARBA00023212"/>
    </source>
</evidence>
<feature type="compositionally biased region" description="Low complexity" evidence="11">
    <location>
        <begin position="411"/>
        <end position="424"/>
    </location>
</feature>
<keyword evidence="9" id="KW-0505">Motor protein</keyword>
<evidence type="ECO:0000256" key="8">
    <source>
        <dbReference type="ARBA" id="ARBA00023017"/>
    </source>
</evidence>
<dbReference type="Proteomes" id="UP000269793">
    <property type="component" value="Chromosome III"/>
</dbReference>
<evidence type="ECO:0000256" key="6">
    <source>
        <dbReference type="ARBA" id="ARBA00022741"/>
    </source>
</evidence>
<evidence type="ECO:0000313" key="12">
    <source>
        <dbReference type="EMBL" id="AYO42505.1"/>
    </source>
</evidence>
<evidence type="ECO:0000256" key="5">
    <source>
        <dbReference type="ARBA" id="ARBA00022701"/>
    </source>
</evidence>
<name>A0A3G2S3F4_MALR7</name>
<dbReference type="InterPro" id="IPR027417">
    <property type="entry name" value="P-loop_NTPase"/>
</dbReference>
<dbReference type="VEuPathDB" id="FungiDB:DNF11_1555"/>
<evidence type="ECO:0000313" key="13">
    <source>
        <dbReference type="Proteomes" id="UP000269793"/>
    </source>
</evidence>
<dbReference type="GO" id="GO:0045504">
    <property type="term" value="F:dynein heavy chain binding"/>
    <property type="evidence" value="ECO:0007669"/>
    <property type="project" value="TreeGrafter"/>
</dbReference>
<dbReference type="GO" id="GO:0005524">
    <property type="term" value="F:ATP binding"/>
    <property type="evidence" value="ECO:0007669"/>
    <property type="project" value="UniProtKB-KW"/>
</dbReference>
<evidence type="ECO:0000256" key="1">
    <source>
        <dbReference type="ARBA" id="ARBA00004245"/>
    </source>
</evidence>
<keyword evidence="7" id="KW-0067">ATP-binding</keyword>
<sequence length="437" mass="47761">MVVDVWGDLLRGARSRHAFVSKNILVLGEPSSGKSTLVQQLAGARGTTVPRETTGPLRFGYMGDDRSMSDETLRTGVYTVHSSDPSVVATLPYAFPPVQTAPDASALGSLRRMRDTLFVLVLDWSRPWTFAVQLVAWLHMLCRLVESAHAAGCEHDAETERADMKQHLASMLSCEAVDNLGVPLVIVCTKADAIDTALRERYLRDDQFDFLQQLLRTVALRFGAAVFSTTINRAASFDALRSFVTQVLHHETAPSLTPSTADAQHLLVPPGWDSWSKIEAIHESFSCAAWHEAWAHDIPAAHAEHTTRLCERVVPAPPPDASAMADDVQVPPEHDFLADLEARQATDNAAPVSTAPARNAMGPSMHTSTLDLPSVGRVLDEQTQPVPREEARAPSLTTPKQTEVLHSFFQSLLKKPSSPSGSSPRTAHRARRHKDSS</sequence>
<dbReference type="PANTHER" id="PTHR12688">
    <property type="entry name" value="DYNEIN LIGHT INTERMEDIATE CHAIN"/>
    <property type="match status" value="1"/>
</dbReference>
<keyword evidence="6" id="KW-0547">Nucleotide-binding</keyword>
<dbReference type="GO" id="GO:0005868">
    <property type="term" value="C:cytoplasmic dynein complex"/>
    <property type="evidence" value="ECO:0007669"/>
    <property type="project" value="InterPro"/>
</dbReference>
<dbReference type="PANTHER" id="PTHR12688:SF0">
    <property type="entry name" value="DYNEIN LIGHT INTERMEDIATE CHAIN"/>
    <property type="match status" value="1"/>
</dbReference>
<dbReference type="STRING" id="425264.A0A3G2S3F4"/>
<keyword evidence="13" id="KW-1185">Reference proteome</keyword>
<evidence type="ECO:0000256" key="9">
    <source>
        <dbReference type="ARBA" id="ARBA00023175"/>
    </source>
</evidence>
<feature type="compositionally biased region" description="Basic residues" evidence="11">
    <location>
        <begin position="426"/>
        <end position="437"/>
    </location>
</feature>
<organism evidence="12 13">
    <name type="scientific">Malassezia restricta (strain ATCC 96810 / NBRC 103918 / CBS 7877)</name>
    <name type="common">Seborrheic dermatitis infection agent</name>
    <dbReference type="NCBI Taxonomy" id="425264"/>
    <lineage>
        <taxon>Eukaryota</taxon>
        <taxon>Fungi</taxon>
        <taxon>Dikarya</taxon>
        <taxon>Basidiomycota</taxon>
        <taxon>Ustilaginomycotina</taxon>
        <taxon>Malasseziomycetes</taxon>
        <taxon>Malasseziales</taxon>
        <taxon>Malasseziaceae</taxon>
        <taxon>Malassezia</taxon>
    </lineage>
</organism>
<reference evidence="12 13" key="1">
    <citation type="submission" date="2018-10" db="EMBL/GenBank/DDBJ databases">
        <title>Complete genome sequence of Malassezia restricta CBS 7877.</title>
        <authorList>
            <person name="Morand S.C."/>
            <person name="Bertignac M."/>
            <person name="Iltis A."/>
            <person name="Kolder I."/>
            <person name="Pirovano W."/>
            <person name="Jourdain R."/>
            <person name="Clavaud C."/>
        </authorList>
    </citation>
    <scope>NUCLEOTIDE SEQUENCE [LARGE SCALE GENOMIC DNA]</scope>
    <source>
        <strain evidence="12 13">CBS 7877</strain>
    </source>
</reference>